<dbReference type="Proteomes" id="UP000249204">
    <property type="component" value="Unassembled WGS sequence"/>
</dbReference>
<dbReference type="NCBIfam" id="NF040657">
    <property type="entry name" value="immun_SitI3"/>
    <property type="match status" value="1"/>
</dbReference>
<evidence type="ECO:0000313" key="1">
    <source>
        <dbReference type="EMBL" id="PZT52302.1"/>
    </source>
</evidence>
<proteinExistence type="predicted"/>
<sequence length="174" mass="20059">MMIAYHNKGVVKLAIEYSLKTEQRISESCLLQELESMGYKNIDAIGFPKGIRISQFEESLGLSVYLTESGEYPYNAYDTQFLSNEFLYESTLSIRFINNVYNNESIKFVLSLVFNLMKNNDSNALFLSNGDNELSFFTKGYVILDNSSHVWDSGCYTEILKGFRYSYYDGNFIE</sequence>
<accession>A0A2W6N8N5</accession>
<organism evidence="1 2">
    <name type="scientific">Paenibacillus silvae</name>
    <dbReference type="NCBI Taxonomy" id="1325358"/>
    <lineage>
        <taxon>Bacteria</taxon>
        <taxon>Bacillati</taxon>
        <taxon>Bacillota</taxon>
        <taxon>Bacilli</taxon>
        <taxon>Bacillales</taxon>
        <taxon>Paenibacillaceae</taxon>
        <taxon>Paenibacillus</taxon>
    </lineage>
</organism>
<dbReference type="AlphaFoldDB" id="A0A2W6N8N5"/>
<dbReference type="InterPro" id="IPR049799">
    <property type="entry name" value="SitI3-like"/>
</dbReference>
<dbReference type="EMBL" id="QKWW01000112">
    <property type="protein sequence ID" value="PZT52302.1"/>
    <property type="molecule type" value="Genomic_DNA"/>
</dbReference>
<protein>
    <submittedName>
        <fullName evidence="1">Uncharacterized protein</fullName>
    </submittedName>
</protein>
<gene>
    <name evidence="1" type="ORF">DN757_28095</name>
</gene>
<name>A0A2W6N8N5_9BACL</name>
<reference evidence="1 2" key="1">
    <citation type="submission" date="2018-06" db="EMBL/GenBank/DDBJ databases">
        <title>Isolation of heavy metals resistant Paenibacillus silvae NC2 from Gold-Copper mine in ZiJin, China.</title>
        <authorList>
            <person name="Xu J."/>
            <person name="Mazhar H.S."/>
            <person name="Rensing C."/>
        </authorList>
    </citation>
    <scope>NUCLEOTIDE SEQUENCE [LARGE SCALE GENOMIC DNA]</scope>
    <source>
        <strain evidence="1 2">NC2</strain>
    </source>
</reference>
<evidence type="ECO:0000313" key="2">
    <source>
        <dbReference type="Proteomes" id="UP000249204"/>
    </source>
</evidence>
<comment type="caution">
    <text evidence="1">The sequence shown here is derived from an EMBL/GenBank/DDBJ whole genome shotgun (WGS) entry which is preliminary data.</text>
</comment>